<keyword evidence="2" id="KW-1185">Reference proteome</keyword>
<name>A0ACB7TE24_HYAAI</name>
<organism evidence="1 2">
    <name type="scientific">Hyalomma asiaticum</name>
    <name type="common">Tick</name>
    <dbReference type="NCBI Taxonomy" id="266040"/>
    <lineage>
        <taxon>Eukaryota</taxon>
        <taxon>Metazoa</taxon>
        <taxon>Ecdysozoa</taxon>
        <taxon>Arthropoda</taxon>
        <taxon>Chelicerata</taxon>
        <taxon>Arachnida</taxon>
        <taxon>Acari</taxon>
        <taxon>Parasitiformes</taxon>
        <taxon>Ixodida</taxon>
        <taxon>Ixodoidea</taxon>
        <taxon>Ixodidae</taxon>
        <taxon>Hyalomminae</taxon>
        <taxon>Hyalomma</taxon>
    </lineage>
</organism>
<evidence type="ECO:0000313" key="2">
    <source>
        <dbReference type="Proteomes" id="UP000821845"/>
    </source>
</evidence>
<proteinExistence type="predicted"/>
<gene>
    <name evidence="1" type="ORF">HPB50_007867</name>
</gene>
<reference evidence="1" key="1">
    <citation type="submission" date="2020-05" db="EMBL/GenBank/DDBJ databases">
        <title>Large-scale comparative analyses of tick genomes elucidate their genetic diversity and vector capacities.</title>
        <authorList>
            <person name="Jia N."/>
            <person name="Wang J."/>
            <person name="Shi W."/>
            <person name="Du L."/>
            <person name="Sun Y."/>
            <person name="Zhan W."/>
            <person name="Jiang J."/>
            <person name="Wang Q."/>
            <person name="Zhang B."/>
            <person name="Ji P."/>
            <person name="Sakyi L.B."/>
            <person name="Cui X."/>
            <person name="Yuan T."/>
            <person name="Jiang B."/>
            <person name="Yang W."/>
            <person name="Lam T.T.-Y."/>
            <person name="Chang Q."/>
            <person name="Ding S."/>
            <person name="Wang X."/>
            <person name="Zhu J."/>
            <person name="Ruan X."/>
            <person name="Zhao L."/>
            <person name="Wei J."/>
            <person name="Que T."/>
            <person name="Du C."/>
            <person name="Cheng J."/>
            <person name="Dai P."/>
            <person name="Han X."/>
            <person name="Huang E."/>
            <person name="Gao Y."/>
            <person name="Liu J."/>
            <person name="Shao H."/>
            <person name="Ye R."/>
            <person name="Li L."/>
            <person name="Wei W."/>
            <person name="Wang X."/>
            <person name="Wang C."/>
            <person name="Yang T."/>
            <person name="Huo Q."/>
            <person name="Li W."/>
            <person name="Guo W."/>
            <person name="Chen H."/>
            <person name="Zhou L."/>
            <person name="Ni X."/>
            <person name="Tian J."/>
            <person name="Zhou Y."/>
            <person name="Sheng Y."/>
            <person name="Liu T."/>
            <person name="Pan Y."/>
            <person name="Xia L."/>
            <person name="Li J."/>
            <person name="Zhao F."/>
            <person name="Cao W."/>
        </authorList>
    </citation>
    <scope>NUCLEOTIDE SEQUENCE</scope>
    <source>
        <strain evidence="1">Hyas-2018</strain>
    </source>
</reference>
<comment type="caution">
    <text evidence="1">The sequence shown here is derived from an EMBL/GenBank/DDBJ whole genome shotgun (WGS) entry which is preliminary data.</text>
</comment>
<accession>A0ACB7TE24</accession>
<protein>
    <submittedName>
        <fullName evidence="1">Uncharacterized protein</fullName>
    </submittedName>
</protein>
<dbReference type="EMBL" id="CM023481">
    <property type="protein sequence ID" value="KAH6945313.1"/>
    <property type="molecule type" value="Genomic_DNA"/>
</dbReference>
<evidence type="ECO:0000313" key="1">
    <source>
        <dbReference type="EMBL" id="KAH6945313.1"/>
    </source>
</evidence>
<sequence>MPALVYRGFVKLRRHPVFLSNNEPRLCMGELYPRGCDGPGHCTRRRFDGALQSGARPLKTGTPVCLAAGDPGDSKGRHRRDGAGGLPDPMSTAPNGSVASWTRDEDPGSGQNAAVRLTLLSCVSAAGSLGGVFVISAVIVMEPLRTRGNAFLVSSALAHLLVSALLLPSTCVAILAGVTRDPGLCHFQWALLVVCLVASLLSFACLAASQGLALRCSRGAVLAAALASWIVATTVALGQRGLGLGPTFCGGAPMASNVPLQAAVAALCILVPVLLTVLGFGVALARMRRHEPDGAALELLKSHVAVYLLTLAMWVPGVALAAVSISREVPPHLVDVAWWLALSHSCLYSYVYAATHRTFRVAFNKLFFYCCCKSHVTFSRPSREQRIGPQGSGVGLRVHIIPAMNIYSAKKDSSQAAVKHCVQGKGLHCSYDL</sequence>
<dbReference type="Proteomes" id="UP000821845">
    <property type="component" value="Chromosome 1"/>
</dbReference>